<feature type="binding site" evidence="6">
    <location>
        <position position="142"/>
    </location>
    <ligand>
        <name>[4Fe-4S] cluster</name>
        <dbReference type="ChEBI" id="CHEBI:49883"/>
        <label>3</label>
    </ligand>
</feature>
<evidence type="ECO:0000256" key="5">
    <source>
        <dbReference type="ARBA" id="ARBA00023014"/>
    </source>
</evidence>
<dbReference type="InterPro" id="IPR004496">
    <property type="entry name" value="NapF"/>
</dbReference>
<keyword evidence="2 6" id="KW-0479">Metal-binding</keyword>
<feature type="binding site" evidence="6">
    <location>
        <position position="145"/>
    </location>
    <ligand>
        <name>[4Fe-4S] cluster</name>
        <dbReference type="ChEBI" id="CHEBI:49883"/>
        <label>3</label>
    </ligand>
</feature>
<keyword evidence="6" id="KW-0963">Cytoplasm</keyword>
<accession>A0ABZ2HC99</accession>
<dbReference type="Proteomes" id="UP001364156">
    <property type="component" value="Chromosome"/>
</dbReference>
<feature type="domain" description="4Fe-4S ferredoxin-type" evidence="7">
    <location>
        <begin position="130"/>
        <end position="159"/>
    </location>
</feature>
<evidence type="ECO:0000313" key="8">
    <source>
        <dbReference type="EMBL" id="WWR45040.1"/>
    </source>
</evidence>
<dbReference type="PANTHER" id="PTHR24960:SF79">
    <property type="entry name" value="PHOTOSYSTEM I IRON-SULFUR CENTER"/>
    <property type="match status" value="1"/>
</dbReference>
<feature type="binding site" evidence="6">
    <location>
        <position position="67"/>
    </location>
    <ligand>
        <name>[4Fe-4S] cluster</name>
        <dbReference type="ChEBI" id="CHEBI:49883"/>
        <label>2</label>
    </ligand>
</feature>
<evidence type="ECO:0000256" key="4">
    <source>
        <dbReference type="ARBA" id="ARBA00023004"/>
    </source>
</evidence>
<evidence type="ECO:0000256" key="2">
    <source>
        <dbReference type="ARBA" id="ARBA00022723"/>
    </source>
</evidence>
<feature type="binding site" evidence="6">
    <location>
        <position position="139"/>
    </location>
    <ligand>
        <name>[4Fe-4S] cluster</name>
        <dbReference type="ChEBI" id="CHEBI:49883"/>
        <label>3</label>
    </ligand>
</feature>
<feature type="binding site" evidence="6">
    <location>
        <position position="45"/>
    </location>
    <ligand>
        <name>[4Fe-4S] cluster</name>
        <dbReference type="ChEBI" id="CHEBI:49883"/>
        <label>1</label>
    </ligand>
</feature>
<sequence length="168" mass="18079">MTHRPSRRAFLEARLAPDDKVRPPGATQDNFRDICTRCGDCAPVCPQSIIVSDDRGYPVLNLRKGGCTFCGACAEACPTEALDVTQLQVWPWRANIADTCFSRQAVTCRSCQDNCEAGAISFRLQLGGRAEPQIDDFNCTGCGDCVSICPAAAISLTQITDAAREATS</sequence>
<dbReference type="Gene3D" id="3.30.70.20">
    <property type="match status" value="2"/>
</dbReference>
<name>A0ABZ2HC99_9RHOB</name>
<comment type="function">
    <text evidence="6">Could be involved in the maturation of NapA, the catalytic subunit of the periplasmic nitrate reductase, before its export into the periplasm.</text>
</comment>
<reference evidence="8 9" key="1">
    <citation type="submission" date="2023-10" db="EMBL/GenBank/DDBJ databases">
        <title>Roseovarius strain S88 nov., isolated from a marine algae.</title>
        <authorList>
            <person name="Lee M.W."/>
            <person name="Lee J.K."/>
            <person name="Kim J.M."/>
            <person name="Choi D.G."/>
            <person name="Baek J.H."/>
            <person name="Bayburt H."/>
            <person name="Jung J.J."/>
            <person name="Han D.M."/>
            <person name="Jeon C.O."/>
        </authorList>
    </citation>
    <scope>NUCLEOTIDE SEQUENCE [LARGE SCALE GENOMIC DNA]</scope>
    <source>
        <strain evidence="8 9">S88</strain>
    </source>
</reference>
<feature type="binding site" evidence="6">
    <location>
        <position position="73"/>
    </location>
    <ligand>
        <name>[4Fe-4S] cluster</name>
        <dbReference type="ChEBI" id="CHEBI:49883"/>
        <label>2</label>
    </ligand>
</feature>
<feature type="binding site" evidence="6">
    <location>
        <position position="38"/>
    </location>
    <ligand>
        <name>[4Fe-4S] cluster</name>
        <dbReference type="ChEBI" id="CHEBI:49883"/>
        <label>1</label>
    </ligand>
</feature>
<dbReference type="InterPro" id="IPR050157">
    <property type="entry name" value="PSI_iron-sulfur_center"/>
</dbReference>
<keyword evidence="5 6" id="KW-0411">Iron-sulfur</keyword>
<comment type="cofactor">
    <cofactor evidence="6">
        <name>[4Fe-4S] cluster</name>
        <dbReference type="ChEBI" id="CHEBI:49883"/>
    </cofactor>
</comment>
<dbReference type="CDD" id="cd10564">
    <property type="entry name" value="NapF_like"/>
    <property type="match status" value="1"/>
</dbReference>
<dbReference type="PROSITE" id="PS51379">
    <property type="entry name" value="4FE4S_FER_2"/>
    <property type="match status" value="3"/>
</dbReference>
<evidence type="ECO:0000256" key="3">
    <source>
        <dbReference type="ARBA" id="ARBA00022737"/>
    </source>
</evidence>
<dbReference type="EMBL" id="CP146069">
    <property type="protein sequence ID" value="WWR45040.1"/>
    <property type="molecule type" value="Genomic_DNA"/>
</dbReference>
<dbReference type="HAMAP" id="MF_02201">
    <property type="entry name" value="NapF"/>
    <property type="match status" value="1"/>
</dbReference>
<dbReference type="NCBIfam" id="TIGR00402">
    <property type="entry name" value="napF"/>
    <property type="match status" value="1"/>
</dbReference>
<evidence type="ECO:0000256" key="1">
    <source>
        <dbReference type="ARBA" id="ARBA00022485"/>
    </source>
</evidence>
<feature type="domain" description="4Fe-4S ferredoxin-type" evidence="7">
    <location>
        <begin position="56"/>
        <end position="87"/>
    </location>
</feature>
<keyword evidence="9" id="KW-1185">Reference proteome</keyword>
<dbReference type="InterPro" id="IPR017900">
    <property type="entry name" value="4Fe4S_Fe_S_CS"/>
</dbReference>
<gene>
    <name evidence="6 8" type="primary">napF</name>
    <name evidence="8" type="ORF">RZ517_09390</name>
</gene>
<organism evidence="8 9">
    <name type="scientific">Roseovarius phycicola</name>
    <dbReference type="NCBI Taxonomy" id="3080976"/>
    <lineage>
        <taxon>Bacteria</taxon>
        <taxon>Pseudomonadati</taxon>
        <taxon>Pseudomonadota</taxon>
        <taxon>Alphaproteobacteria</taxon>
        <taxon>Rhodobacterales</taxon>
        <taxon>Roseobacteraceae</taxon>
        <taxon>Roseovarius</taxon>
    </lineage>
</organism>
<evidence type="ECO:0000256" key="6">
    <source>
        <dbReference type="HAMAP-Rule" id="MF_02201"/>
    </source>
</evidence>
<keyword evidence="1 6" id="KW-0004">4Fe-4S</keyword>
<dbReference type="Pfam" id="PF13187">
    <property type="entry name" value="Fer4_9"/>
    <property type="match status" value="1"/>
</dbReference>
<evidence type="ECO:0000313" key="9">
    <source>
        <dbReference type="Proteomes" id="UP001364156"/>
    </source>
</evidence>
<comment type="subunit">
    <text evidence="6">Interacts with the cytoplasmic NapA precursor.</text>
</comment>
<keyword evidence="4 6" id="KW-0408">Iron</keyword>
<dbReference type="InterPro" id="IPR017896">
    <property type="entry name" value="4Fe4S_Fe-S-bd"/>
</dbReference>
<comment type="similarity">
    <text evidence="6">Belongs to the NapF family.</text>
</comment>
<feature type="binding site" evidence="6">
    <location>
        <position position="77"/>
    </location>
    <ligand>
        <name>[4Fe-4S] cluster</name>
        <dbReference type="ChEBI" id="CHEBI:49883"/>
        <label>2</label>
    </ligand>
</feature>
<evidence type="ECO:0000259" key="7">
    <source>
        <dbReference type="PROSITE" id="PS51379"/>
    </source>
</evidence>
<dbReference type="Pfam" id="PF12838">
    <property type="entry name" value="Fer4_7"/>
    <property type="match status" value="1"/>
</dbReference>
<dbReference type="RefSeq" id="WP_338547881.1">
    <property type="nucleotide sequence ID" value="NZ_CP146069.1"/>
</dbReference>
<dbReference type="PROSITE" id="PS00198">
    <property type="entry name" value="4FE4S_FER_1"/>
    <property type="match status" value="3"/>
</dbReference>
<feature type="binding site" evidence="6">
    <location>
        <position position="70"/>
    </location>
    <ligand>
        <name>[4Fe-4S] cluster</name>
        <dbReference type="ChEBI" id="CHEBI:49883"/>
        <label>2</label>
    </ligand>
</feature>
<feature type="binding site" evidence="6">
    <location>
        <position position="35"/>
    </location>
    <ligand>
        <name>[4Fe-4S] cluster</name>
        <dbReference type="ChEBI" id="CHEBI:49883"/>
        <label>1</label>
    </ligand>
</feature>
<dbReference type="PANTHER" id="PTHR24960">
    <property type="entry name" value="PHOTOSYSTEM I IRON-SULFUR CENTER-RELATED"/>
    <property type="match status" value="1"/>
</dbReference>
<proteinExistence type="inferred from homology"/>
<feature type="domain" description="4Fe-4S ferredoxin-type" evidence="7">
    <location>
        <begin position="25"/>
        <end position="55"/>
    </location>
</feature>
<dbReference type="SUPFAM" id="SSF46548">
    <property type="entry name" value="alpha-helical ferredoxin"/>
    <property type="match status" value="1"/>
</dbReference>
<protein>
    <recommendedName>
        <fullName evidence="6">Ferredoxin-type protein NapF</fullName>
    </recommendedName>
</protein>
<keyword evidence="3 6" id="KW-0677">Repeat</keyword>
<feature type="binding site" evidence="6">
    <location>
        <position position="149"/>
    </location>
    <ligand>
        <name>[4Fe-4S] cluster</name>
        <dbReference type="ChEBI" id="CHEBI:49883"/>
        <label>3</label>
    </ligand>
</feature>
<feature type="binding site" evidence="6">
    <location>
        <position position="41"/>
    </location>
    <ligand>
        <name>[4Fe-4S] cluster</name>
        <dbReference type="ChEBI" id="CHEBI:49883"/>
        <label>1</label>
    </ligand>
</feature>
<comment type="subcellular location">
    <subcellularLocation>
        <location evidence="6">Cytoplasm</location>
    </subcellularLocation>
</comment>